<dbReference type="AlphaFoldDB" id="A0A1G2H2B2"/>
<evidence type="ECO:0000256" key="1">
    <source>
        <dbReference type="SAM" id="MobiDB-lite"/>
    </source>
</evidence>
<comment type="caution">
    <text evidence="2">The sequence shown here is derived from an EMBL/GenBank/DDBJ whole genome shotgun (WGS) entry which is preliminary data.</text>
</comment>
<organism evidence="2 3">
    <name type="scientific">Candidatus Ryanbacteria bacterium RIFCSPLOWO2_02_FULL_47_14</name>
    <dbReference type="NCBI Taxonomy" id="1802129"/>
    <lineage>
        <taxon>Bacteria</taxon>
        <taxon>Candidatus Ryaniibacteriota</taxon>
    </lineage>
</organism>
<sequence length="122" mass="14797">MEKGIRFETPEKEREYLEREVQEKRRQEPEREIRDIIEETLRKHTEYRDVSEPVPPPEEKQKHDLDRDVGYLVRTAFEEGILEAAERARGTHNPYLFKEFYIALVERFLDDLKQRGVIETHE</sequence>
<feature type="region of interest" description="Disordered" evidence="1">
    <location>
        <begin position="44"/>
        <end position="65"/>
    </location>
</feature>
<gene>
    <name evidence="2" type="ORF">A3J04_01735</name>
</gene>
<evidence type="ECO:0000313" key="3">
    <source>
        <dbReference type="Proteomes" id="UP000177954"/>
    </source>
</evidence>
<dbReference type="EMBL" id="MHNZ01000012">
    <property type="protein sequence ID" value="OGZ56624.1"/>
    <property type="molecule type" value="Genomic_DNA"/>
</dbReference>
<accession>A0A1G2H2B2</accession>
<proteinExistence type="predicted"/>
<evidence type="ECO:0000313" key="2">
    <source>
        <dbReference type="EMBL" id="OGZ56624.1"/>
    </source>
</evidence>
<name>A0A1G2H2B2_9BACT</name>
<protein>
    <submittedName>
        <fullName evidence="2">Uncharacterized protein</fullName>
    </submittedName>
</protein>
<reference evidence="2 3" key="1">
    <citation type="journal article" date="2016" name="Nat. Commun.">
        <title>Thousands of microbial genomes shed light on interconnected biogeochemical processes in an aquifer system.</title>
        <authorList>
            <person name="Anantharaman K."/>
            <person name="Brown C.T."/>
            <person name="Hug L.A."/>
            <person name="Sharon I."/>
            <person name="Castelle C.J."/>
            <person name="Probst A.J."/>
            <person name="Thomas B.C."/>
            <person name="Singh A."/>
            <person name="Wilkins M.J."/>
            <person name="Karaoz U."/>
            <person name="Brodie E.L."/>
            <person name="Williams K.H."/>
            <person name="Hubbard S.S."/>
            <person name="Banfield J.F."/>
        </authorList>
    </citation>
    <scope>NUCLEOTIDE SEQUENCE [LARGE SCALE GENOMIC DNA]</scope>
</reference>
<dbReference type="Proteomes" id="UP000177954">
    <property type="component" value="Unassembled WGS sequence"/>
</dbReference>